<dbReference type="InterPro" id="IPR003723">
    <property type="entry name" value="Precorrin-6x_reduct"/>
</dbReference>
<dbReference type="PANTHER" id="PTHR36925:SF1">
    <property type="entry name" value="COBALT-PRECORRIN-6A REDUCTASE"/>
    <property type="match status" value="1"/>
</dbReference>
<dbReference type="EC" id="1.3.1.106" evidence="4"/>
<dbReference type="PROSITE" id="PS51014">
    <property type="entry name" value="COBK_CBIJ"/>
    <property type="match status" value="1"/>
</dbReference>
<keyword evidence="2" id="KW-0169">Cobalamin biosynthesis</keyword>
<proteinExistence type="predicted"/>
<evidence type="ECO:0000313" key="5">
    <source>
        <dbReference type="Proteomes" id="UP000640725"/>
    </source>
</evidence>
<dbReference type="NCBIfam" id="NF005968">
    <property type="entry name" value="PRK08057.1-2"/>
    <property type="match status" value="1"/>
</dbReference>
<keyword evidence="5" id="KW-1185">Reference proteome</keyword>
<name>A0ABR9U9B8_9CYAN</name>
<gene>
    <name evidence="4" type="ORF">IQ236_07400</name>
</gene>
<protein>
    <submittedName>
        <fullName evidence="4">Cobalt-precorrin-6A reductase</fullName>
        <ecNumber evidence="4">1.3.1.106</ecNumber>
    </submittedName>
</protein>
<evidence type="ECO:0000256" key="1">
    <source>
        <dbReference type="ARBA" id="ARBA00004953"/>
    </source>
</evidence>
<dbReference type="Pfam" id="PF02571">
    <property type="entry name" value="CbiJ"/>
    <property type="match status" value="1"/>
</dbReference>
<evidence type="ECO:0000313" key="4">
    <source>
        <dbReference type="EMBL" id="MBE9143048.1"/>
    </source>
</evidence>
<keyword evidence="3 4" id="KW-0560">Oxidoreductase</keyword>
<dbReference type="GO" id="GO:0016491">
    <property type="term" value="F:oxidoreductase activity"/>
    <property type="evidence" value="ECO:0007669"/>
    <property type="project" value="UniProtKB-KW"/>
</dbReference>
<accession>A0ABR9U9B8</accession>
<comment type="pathway">
    <text evidence="1">Cofactor biosynthesis; adenosylcobalamin biosynthesis.</text>
</comment>
<organism evidence="4 5">
    <name type="scientific">Planktothrix mougeotii LEGE 06226</name>
    <dbReference type="NCBI Taxonomy" id="1828728"/>
    <lineage>
        <taxon>Bacteria</taxon>
        <taxon>Bacillati</taxon>
        <taxon>Cyanobacteriota</taxon>
        <taxon>Cyanophyceae</taxon>
        <taxon>Oscillatoriophycideae</taxon>
        <taxon>Oscillatoriales</taxon>
        <taxon>Microcoleaceae</taxon>
        <taxon>Planktothrix</taxon>
    </lineage>
</organism>
<dbReference type="Proteomes" id="UP000640725">
    <property type="component" value="Unassembled WGS sequence"/>
</dbReference>
<sequence length="249" mass="26876">MTNNKRVLILGGTGEAAALAAKIGEIPGVDAIASFAGRTKEHITLTTPSRTGGFGGATGLANYLRQEGIDFLIDATHPFAAQISFNAAKAALDCDIPRLMLSRPAWEKVPGDHWIEVESNQAAANILPGLAERIFLTIGRQELASYAHLKDIWFLMRMIDSPEADTPTPTGKLLLERGPFSLESDRSLLQDYQIGAIVSKNSGGDATYPKIIAARELGITVVMVQRPPVPEGEKVADIKSVVAWLEKRF</sequence>
<evidence type="ECO:0000256" key="3">
    <source>
        <dbReference type="ARBA" id="ARBA00023002"/>
    </source>
</evidence>
<evidence type="ECO:0000256" key="2">
    <source>
        <dbReference type="ARBA" id="ARBA00022573"/>
    </source>
</evidence>
<reference evidence="4 5" key="1">
    <citation type="submission" date="2020-10" db="EMBL/GenBank/DDBJ databases">
        <authorList>
            <person name="Castelo-Branco R."/>
            <person name="Eusebio N."/>
            <person name="Adriana R."/>
            <person name="Vieira A."/>
            <person name="Brugerolle De Fraissinette N."/>
            <person name="Rezende De Castro R."/>
            <person name="Schneider M.P."/>
            <person name="Vasconcelos V."/>
            <person name="Leao P.N."/>
        </authorList>
    </citation>
    <scope>NUCLEOTIDE SEQUENCE [LARGE SCALE GENOMIC DNA]</scope>
    <source>
        <strain evidence="4 5">LEGE 06226</strain>
    </source>
</reference>
<comment type="caution">
    <text evidence="4">The sequence shown here is derived from an EMBL/GenBank/DDBJ whole genome shotgun (WGS) entry which is preliminary data.</text>
</comment>
<dbReference type="NCBIfam" id="TIGR00715">
    <property type="entry name" value="precor6x_red"/>
    <property type="match status" value="1"/>
</dbReference>
<dbReference type="PANTHER" id="PTHR36925">
    <property type="entry name" value="COBALT-PRECORRIN-6A REDUCTASE"/>
    <property type="match status" value="1"/>
</dbReference>
<dbReference type="EMBL" id="JADEWU010000011">
    <property type="protein sequence ID" value="MBE9143048.1"/>
    <property type="molecule type" value="Genomic_DNA"/>
</dbReference>